<dbReference type="Proteomes" id="UP000199532">
    <property type="component" value="Unassembled WGS sequence"/>
</dbReference>
<accession>A0A1H6YYQ7</accession>
<name>A0A1H6YYQ7_9BACT</name>
<protein>
    <submittedName>
        <fullName evidence="1">Uncharacterized protein</fullName>
    </submittedName>
</protein>
<evidence type="ECO:0000313" key="2">
    <source>
        <dbReference type="Proteomes" id="UP000199532"/>
    </source>
</evidence>
<sequence>MIQQRGPGGNTILENVRREKNLFSGISYLLYLRVKLTSLTLEMVPVKKSNT</sequence>
<reference evidence="1 2" key="1">
    <citation type="submission" date="2016-10" db="EMBL/GenBank/DDBJ databases">
        <authorList>
            <person name="de Groot N.N."/>
        </authorList>
    </citation>
    <scope>NUCLEOTIDE SEQUENCE [LARGE SCALE GENOMIC DNA]</scope>
    <source>
        <strain evidence="1 2">DSM 19938</strain>
    </source>
</reference>
<dbReference type="EMBL" id="FNXY01000008">
    <property type="protein sequence ID" value="SEJ45516.1"/>
    <property type="molecule type" value="Genomic_DNA"/>
</dbReference>
<evidence type="ECO:0000313" key="1">
    <source>
        <dbReference type="EMBL" id="SEJ45516.1"/>
    </source>
</evidence>
<dbReference type="AlphaFoldDB" id="A0A1H6YYQ7"/>
<organism evidence="1 2">
    <name type="scientific">Dyadobacter koreensis</name>
    <dbReference type="NCBI Taxonomy" id="408657"/>
    <lineage>
        <taxon>Bacteria</taxon>
        <taxon>Pseudomonadati</taxon>
        <taxon>Bacteroidota</taxon>
        <taxon>Cytophagia</taxon>
        <taxon>Cytophagales</taxon>
        <taxon>Spirosomataceae</taxon>
        <taxon>Dyadobacter</taxon>
    </lineage>
</organism>
<keyword evidence="2" id="KW-1185">Reference proteome</keyword>
<proteinExistence type="predicted"/>
<gene>
    <name evidence="1" type="ORF">SAMN04487995_4742</name>
</gene>
<dbReference type="STRING" id="408657.SAMN04487995_4742"/>